<dbReference type="AlphaFoldDB" id="D3UJD3"/>
<feature type="transmembrane region" description="Helical" evidence="14">
    <location>
        <begin position="86"/>
        <end position="105"/>
    </location>
</feature>
<dbReference type="PROSITE" id="PS50846">
    <property type="entry name" value="HMA_2"/>
    <property type="match status" value="1"/>
</dbReference>
<dbReference type="Gene3D" id="2.70.150.10">
    <property type="entry name" value="Calcium-transporting ATPase, cytoplasmic transduction domain A"/>
    <property type="match status" value="1"/>
</dbReference>
<keyword evidence="3 14" id="KW-1003">Cell membrane</keyword>
<dbReference type="PROSITE" id="PS00154">
    <property type="entry name" value="ATPASE_E1_E2"/>
    <property type="match status" value="1"/>
</dbReference>
<evidence type="ECO:0000259" key="15">
    <source>
        <dbReference type="PROSITE" id="PS50846"/>
    </source>
</evidence>
<keyword evidence="9" id="KW-1278">Translocase</keyword>
<dbReference type="CDD" id="cd00371">
    <property type="entry name" value="HMA"/>
    <property type="match status" value="1"/>
</dbReference>
<proteinExistence type="inferred from homology"/>
<evidence type="ECO:0000256" key="12">
    <source>
        <dbReference type="ARBA" id="ARBA00039097"/>
    </source>
</evidence>
<dbReference type="GO" id="GO:0016463">
    <property type="term" value="F:P-type zinc transporter activity"/>
    <property type="evidence" value="ECO:0007669"/>
    <property type="project" value="UniProtKB-EC"/>
</dbReference>
<dbReference type="GO" id="GO:0046872">
    <property type="term" value="F:metal ion binding"/>
    <property type="evidence" value="ECO:0007669"/>
    <property type="project" value="UniProtKB-KW"/>
</dbReference>
<dbReference type="SUPFAM" id="SSF56784">
    <property type="entry name" value="HAD-like"/>
    <property type="match status" value="1"/>
</dbReference>
<dbReference type="NCBIfam" id="TIGR01494">
    <property type="entry name" value="ATPase_P-type"/>
    <property type="match status" value="1"/>
</dbReference>
<dbReference type="InterPro" id="IPR017969">
    <property type="entry name" value="Heavy-metal-associated_CS"/>
</dbReference>
<keyword evidence="6 14" id="KW-0479">Metal-binding</keyword>
<comment type="subcellular location">
    <subcellularLocation>
        <location evidence="1">Cell membrane</location>
        <topology evidence="1">Multi-pass membrane protein</topology>
    </subcellularLocation>
</comment>
<feature type="transmembrane region" description="Helical" evidence="14">
    <location>
        <begin position="640"/>
        <end position="663"/>
    </location>
</feature>
<keyword evidence="10 14" id="KW-1133">Transmembrane helix</keyword>
<gene>
    <name evidence="16" type="primary">cadA</name>
    <name evidence="16" type="ordered locus">HMU13540</name>
</gene>
<dbReference type="SUPFAM" id="SSF81665">
    <property type="entry name" value="Calcium ATPase, transmembrane domain M"/>
    <property type="match status" value="1"/>
</dbReference>
<dbReference type="Gene3D" id="3.40.1110.10">
    <property type="entry name" value="Calcium-transporting ATPase, cytoplasmic domain N"/>
    <property type="match status" value="1"/>
</dbReference>
<comment type="catalytic activity">
    <reaction evidence="13">
        <text>Zn(2+)(in) + ATP + H2O = Zn(2+)(out) + ADP + phosphate + H(+)</text>
        <dbReference type="Rhea" id="RHEA:20621"/>
        <dbReference type="ChEBI" id="CHEBI:15377"/>
        <dbReference type="ChEBI" id="CHEBI:15378"/>
        <dbReference type="ChEBI" id="CHEBI:29105"/>
        <dbReference type="ChEBI" id="CHEBI:30616"/>
        <dbReference type="ChEBI" id="CHEBI:43474"/>
        <dbReference type="ChEBI" id="CHEBI:456216"/>
        <dbReference type="EC" id="7.2.2.12"/>
    </reaction>
</comment>
<sequence>MQKFLIKNLDCASCADKLEKKIKNLSSVREVKISFATGTLYIDCDDWDAVRDVIAALEPNATLESMDAPSTKDSRAQTFSFFTQQFFLLITLIASFLLIVTLDYLYPQLPVYPFVSLGVVIYLISGRNVFRGALKSLKNREFFDENILMLGASIAAFCIGAWEEAVSVMLFFSTGEYLQEISVQKSKAAINQSANLTPSFAHKISTDSQVLDVDPKTLQVGDRILLYAGEMLPCDARLLQNHASFNCAAISGESLPINAKEGEEILSGSIALKESIQLEVLRPFEKSQIAKITELIASATTQKSKTESFITTFARYYTPVVFVIALLIAILPPLLNFGSFEEWIYRALVVMMVSCPCALIISVPIGYFGGLAAASKHGILIKGANYLEALSQLGLIAFDKTGTLTQGKFSVTDIIPAPNHTKEELLESALCAQSLSNHPIAQSIKALGSAKNFSIDTYEEFAGMGVRAVTQNEEILAGNEKLLQHFHIPYESKEIQGSVVHIAKNQNYLGYLLIADVLKSDSKDAILALKKLGIDSVMLSGDGEAPCRVIAEQLQCPYYHSLLPQDKARIFSELKAKASKKVAFVGDGINDAPTIALADVGMAMGSGSDISTQSADVILLNSSLSTLLKSIKIAQKTKNIIYQNIFFALGIKAAFIILGLLGMASIWEAVFGDVGVALLALANAMRALKIA</sequence>
<evidence type="ECO:0000256" key="6">
    <source>
        <dbReference type="ARBA" id="ARBA00022723"/>
    </source>
</evidence>
<feature type="transmembrane region" description="Helical" evidence="14">
    <location>
        <begin position="111"/>
        <end position="130"/>
    </location>
</feature>
<dbReference type="InterPro" id="IPR006121">
    <property type="entry name" value="HMA_dom"/>
</dbReference>
<dbReference type="InterPro" id="IPR023299">
    <property type="entry name" value="ATPase_P-typ_cyto_dom_N"/>
</dbReference>
<evidence type="ECO:0000256" key="2">
    <source>
        <dbReference type="ARBA" id="ARBA00006024"/>
    </source>
</evidence>
<dbReference type="InterPro" id="IPR036412">
    <property type="entry name" value="HAD-like_sf"/>
</dbReference>
<dbReference type="PANTHER" id="PTHR48085:SF5">
    <property type="entry name" value="CADMIUM_ZINC-TRANSPORTING ATPASE HMA4-RELATED"/>
    <property type="match status" value="1"/>
</dbReference>
<dbReference type="EC" id="7.2.2.12" evidence="12"/>
<dbReference type="InterPro" id="IPR008250">
    <property type="entry name" value="ATPase_P-typ_transduc_dom_A_sf"/>
</dbReference>
<dbReference type="PRINTS" id="PR00119">
    <property type="entry name" value="CATATPASE"/>
</dbReference>
<name>D3UJD3_HELM1</name>
<dbReference type="GO" id="GO:0015086">
    <property type="term" value="F:cadmium ion transmembrane transporter activity"/>
    <property type="evidence" value="ECO:0007669"/>
    <property type="project" value="TreeGrafter"/>
</dbReference>
<evidence type="ECO:0000313" key="16">
    <source>
        <dbReference type="EMBL" id="CBG40608.1"/>
    </source>
</evidence>
<feature type="transmembrane region" description="Helical" evidence="14">
    <location>
        <begin position="313"/>
        <end position="331"/>
    </location>
</feature>
<dbReference type="InterPro" id="IPR018303">
    <property type="entry name" value="ATPase_P-typ_P_site"/>
</dbReference>
<dbReference type="InterPro" id="IPR023214">
    <property type="entry name" value="HAD_sf"/>
</dbReference>
<evidence type="ECO:0000313" key="17">
    <source>
        <dbReference type="Proteomes" id="UP000001522"/>
    </source>
</evidence>
<dbReference type="SUPFAM" id="SSF81653">
    <property type="entry name" value="Calcium ATPase, transduction domain A"/>
    <property type="match status" value="1"/>
</dbReference>
<dbReference type="SUPFAM" id="SSF55008">
    <property type="entry name" value="HMA, heavy metal-associated domain"/>
    <property type="match status" value="1"/>
</dbReference>
<dbReference type="GO" id="GO:0005886">
    <property type="term" value="C:plasma membrane"/>
    <property type="evidence" value="ECO:0007669"/>
    <property type="project" value="UniProtKB-SubCell"/>
</dbReference>
<keyword evidence="16" id="KW-0378">Hydrolase</keyword>
<evidence type="ECO:0000256" key="4">
    <source>
        <dbReference type="ARBA" id="ARBA00022553"/>
    </source>
</evidence>
<dbReference type="InterPro" id="IPR027256">
    <property type="entry name" value="P-typ_ATPase_IB"/>
</dbReference>
<evidence type="ECO:0000256" key="7">
    <source>
        <dbReference type="ARBA" id="ARBA00022741"/>
    </source>
</evidence>
<feature type="domain" description="HMA" evidence="15">
    <location>
        <begin position="1"/>
        <end position="62"/>
    </location>
</feature>
<dbReference type="GO" id="GO:0016887">
    <property type="term" value="F:ATP hydrolysis activity"/>
    <property type="evidence" value="ECO:0007669"/>
    <property type="project" value="InterPro"/>
</dbReference>
<keyword evidence="8 14" id="KW-0067">ATP-binding</keyword>
<dbReference type="RefSeq" id="WP_013023675.1">
    <property type="nucleotide sequence ID" value="NC_013949.1"/>
</dbReference>
<accession>D3UJD3</accession>
<evidence type="ECO:0000256" key="11">
    <source>
        <dbReference type="ARBA" id="ARBA00023136"/>
    </source>
</evidence>
<keyword evidence="5 14" id="KW-0812">Transmembrane</keyword>
<dbReference type="PROSITE" id="PS01229">
    <property type="entry name" value="COF_2"/>
    <property type="match status" value="1"/>
</dbReference>
<dbReference type="GO" id="GO:0005524">
    <property type="term" value="F:ATP binding"/>
    <property type="evidence" value="ECO:0007669"/>
    <property type="project" value="UniProtKB-UniRule"/>
</dbReference>
<keyword evidence="7 14" id="KW-0547">Nucleotide-binding</keyword>
<keyword evidence="17" id="KW-1185">Reference proteome</keyword>
<dbReference type="PANTHER" id="PTHR48085">
    <property type="entry name" value="CADMIUM/ZINC-TRANSPORTING ATPASE HMA2-RELATED"/>
    <property type="match status" value="1"/>
</dbReference>
<dbReference type="PROSITE" id="PS01047">
    <property type="entry name" value="HMA_1"/>
    <property type="match status" value="1"/>
</dbReference>
<dbReference type="InterPro" id="IPR001757">
    <property type="entry name" value="P_typ_ATPase"/>
</dbReference>
<evidence type="ECO:0000256" key="10">
    <source>
        <dbReference type="ARBA" id="ARBA00022989"/>
    </source>
</evidence>
<evidence type="ECO:0000256" key="8">
    <source>
        <dbReference type="ARBA" id="ARBA00022840"/>
    </source>
</evidence>
<dbReference type="KEGG" id="hms:HMU13540"/>
<evidence type="ECO:0000256" key="5">
    <source>
        <dbReference type="ARBA" id="ARBA00022692"/>
    </source>
</evidence>
<dbReference type="EMBL" id="FN555004">
    <property type="protein sequence ID" value="CBG40608.1"/>
    <property type="molecule type" value="Genomic_DNA"/>
</dbReference>
<dbReference type="NCBIfam" id="TIGR01512">
    <property type="entry name" value="ATPase-IB2_Cd"/>
    <property type="match status" value="1"/>
</dbReference>
<dbReference type="InterPro" id="IPR023298">
    <property type="entry name" value="ATPase_P-typ_TM_dom_sf"/>
</dbReference>
<keyword evidence="11 14" id="KW-0472">Membrane</keyword>
<keyword evidence="4" id="KW-0597">Phosphoprotein</keyword>
<dbReference type="InterPro" id="IPR036163">
    <property type="entry name" value="HMA_dom_sf"/>
</dbReference>
<dbReference type="NCBIfam" id="TIGR01525">
    <property type="entry name" value="ATPase-IB_hvy"/>
    <property type="match status" value="1"/>
</dbReference>
<dbReference type="InterPro" id="IPR059000">
    <property type="entry name" value="ATPase_P-type_domA"/>
</dbReference>
<evidence type="ECO:0000256" key="9">
    <source>
        <dbReference type="ARBA" id="ARBA00022967"/>
    </source>
</evidence>
<organism evidence="16 17">
    <name type="scientific">Helicobacter mustelae (strain ATCC 43772 / CCUG 25715 / CIP 103759 / LMG 18044 / NCTC 12198 / R85-136P)</name>
    <name type="common">Campylobacter mustelae</name>
    <dbReference type="NCBI Taxonomy" id="679897"/>
    <lineage>
        <taxon>Bacteria</taxon>
        <taxon>Pseudomonadati</taxon>
        <taxon>Campylobacterota</taxon>
        <taxon>Epsilonproteobacteria</taxon>
        <taxon>Campylobacterales</taxon>
        <taxon>Helicobacteraceae</taxon>
        <taxon>Helicobacter</taxon>
    </lineage>
</organism>
<dbReference type="STRING" id="679897.HMU13540"/>
<dbReference type="Pfam" id="PF00403">
    <property type="entry name" value="HMA"/>
    <property type="match status" value="1"/>
</dbReference>
<evidence type="ECO:0000256" key="1">
    <source>
        <dbReference type="ARBA" id="ARBA00004651"/>
    </source>
</evidence>
<protein>
    <recommendedName>
        <fullName evidence="12">P-type Zn(2+) transporter</fullName>
        <ecNumber evidence="12">7.2.2.12</ecNumber>
    </recommendedName>
</protein>
<dbReference type="Gene3D" id="3.30.70.100">
    <property type="match status" value="1"/>
</dbReference>
<reference evidence="16 17" key="1">
    <citation type="journal article" date="2010" name="BMC Genomics">
        <title>Comparative genomics and proteomics of Helicobacter mustelae, an ulcerogenic and carcinogenic gastric pathogen.</title>
        <authorList>
            <person name="O'Toole P.W."/>
            <person name="Snelling W.J."/>
            <person name="Canchaya C."/>
            <person name="Forde B.M."/>
            <person name="Hardie K.R."/>
            <person name="Josenhans C."/>
            <person name="Graham R.L.J."/>
            <person name="McMullan G."/>
            <person name="Parkhill J."/>
            <person name="Belda E."/>
            <person name="Bentley S.D."/>
        </authorList>
    </citation>
    <scope>NUCLEOTIDE SEQUENCE [LARGE SCALE GENOMIC DNA]</scope>
    <source>
        <strain evidence="17">ATCC 43772 / LMG 18044 / NCTC 12198 / 12198</strain>
    </source>
</reference>
<dbReference type="PRINTS" id="PR00120">
    <property type="entry name" value="HATPASE"/>
</dbReference>
<evidence type="ECO:0000256" key="13">
    <source>
        <dbReference type="ARBA" id="ARBA00047308"/>
    </source>
</evidence>
<feature type="transmembrane region" description="Helical" evidence="14">
    <location>
        <begin position="343"/>
        <end position="368"/>
    </location>
</feature>
<comment type="similarity">
    <text evidence="2 14">Belongs to the cation transport ATPase (P-type) (TC 3.A.3) family. Type IB subfamily.</text>
</comment>
<dbReference type="Pfam" id="PF00122">
    <property type="entry name" value="E1-E2_ATPase"/>
    <property type="match status" value="1"/>
</dbReference>
<dbReference type="InterPro" id="IPR051014">
    <property type="entry name" value="Cation_Transport_ATPase_IB"/>
</dbReference>
<dbReference type="eggNOG" id="COG2217">
    <property type="taxonomic scope" value="Bacteria"/>
</dbReference>
<evidence type="ECO:0000256" key="3">
    <source>
        <dbReference type="ARBA" id="ARBA00022475"/>
    </source>
</evidence>
<dbReference type="Gene3D" id="3.40.50.1000">
    <property type="entry name" value="HAD superfamily/HAD-like"/>
    <property type="match status" value="1"/>
</dbReference>
<evidence type="ECO:0000256" key="14">
    <source>
        <dbReference type="RuleBase" id="RU362081"/>
    </source>
</evidence>
<dbReference type="HOGENOM" id="CLU_001771_6_2_7"/>
<dbReference type="Proteomes" id="UP000001522">
    <property type="component" value="Chromosome"/>
</dbReference>
<dbReference type="Pfam" id="PF00702">
    <property type="entry name" value="Hydrolase"/>
    <property type="match status" value="1"/>
</dbReference>